<dbReference type="Gene3D" id="1.10.30.50">
    <property type="match status" value="1"/>
</dbReference>
<sequence length="60" mass="7188">MSFLWGINIPTEIDHFLPKSEFCYYSIFPYNLIPICKDCNQTYKKNFFPENKRAINSSIF</sequence>
<name>A0A930UV71_9PAST</name>
<proteinExistence type="predicted"/>
<accession>A0A930UV71</accession>
<dbReference type="EMBL" id="JADION010000001">
    <property type="protein sequence ID" value="MBF4102148.1"/>
    <property type="molecule type" value="Genomic_DNA"/>
</dbReference>
<evidence type="ECO:0000313" key="1">
    <source>
        <dbReference type="EMBL" id="MBF4102148.1"/>
    </source>
</evidence>
<evidence type="ECO:0008006" key="2">
    <source>
        <dbReference type="Google" id="ProtNLM"/>
    </source>
</evidence>
<protein>
    <recommendedName>
        <fullName evidence="2">HNH endonuclease</fullName>
    </recommendedName>
</protein>
<gene>
    <name evidence="1" type="ORF">INT80_00710</name>
</gene>
<organism evidence="1">
    <name type="scientific">Gallibacterium anatis</name>
    <dbReference type="NCBI Taxonomy" id="750"/>
    <lineage>
        <taxon>Bacteria</taxon>
        <taxon>Pseudomonadati</taxon>
        <taxon>Pseudomonadota</taxon>
        <taxon>Gammaproteobacteria</taxon>
        <taxon>Pasteurellales</taxon>
        <taxon>Pasteurellaceae</taxon>
        <taxon>Gallibacterium</taxon>
    </lineage>
</organism>
<reference evidence="1" key="1">
    <citation type="submission" date="2020-11" db="EMBL/GenBank/DDBJ databases">
        <title>Gallibacterium anatis 1637, full genome, WGS.</title>
        <authorList>
            <person name="Laishevtcev A.I."/>
            <person name="Yakimova E.A."/>
            <person name="Petkovich D."/>
            <person name="Stepanova T.V."/>
            <person name="Kalendr R.S."/>
            <person name="Rubalsky E.O."/>
            <person name="Zulkarneev E.R."/>
            <person name="Aleshkin A.V."/>
        </authorList>
    </citation>
    <scope>NUCLEOTIDE SEQUENCE</scope>
    <source>
        <strain evidence="1">1637</strain>
    </source>
</reference>
<dbReference type="AlphaFoldDB" id="A0A930UV71"/>
<comment type="caution">
    <text evidence="1">The sequence shown here is derived from an EMBL/GenBank/DDBJ whole genome shotgun (WGS) entry which is preliminary data.</text>
</comment>